<keyword evidence="2" id="KW-1185">Reference proteome</keyword>
<dbReference type="EMBL" id="LXQA010009877">
    <property type="protein sequence ID" value="MCH86179.1"/>
    <property type="molecule type" value="Genomic_DNA"/>
</dbReference>
<dbReference type="AlphaFoldDB" id="A0A392MGK5"/>
<evidence type="ECO:0000313" key="2">
    <source>
        <dbReference type="Proteomes" id="UP000265520"/>
    </source>
</evidence>
<organism evidence="1 2">
    <name type="scientific">Trifolium medium</name>
    <dbReference type="NCBI Taxonomy" id="97028"/>
    <lineage>
        <taxon>Eukaryota</taxon>
        <taxon>Viridiplantae</taxon>
        <taxon>Streptophyta</taxon>
        <taxon>Embryophyta</taxon>
        <taxon>Tracheophyta</taxon>
        <taxon>Spermatophyta</taxon>
        <taxon>Magnoliopsida</taxon>
        <taxon>eudicotyledons</taxon>
        <taxon>Gunneridae</taxon>
        <taxon>Pentapetalae</taxon>
        <taxon>rosids</taxon>
        <taxon>fabids</taxon>
        <taxon>Fabales</taxon>
        <taxon>Fabaceae</taxon>
        <taxon>Papilionoideae</taxon>
        <taxon>50 kb inversion clade</taxon>
        <taxon>NPAAA clade</taxon>
        <taxon>Hologalegina</taxon>
        <taxon>IRL clade</taxon>
        <taxon>Trifolieae</taxon>
        <taxon>Trifolium</taxon>
    </lineage>
</organism>
<proteinExistence type="predicted"/>
<name>A0A392MGK5_9FABA</name>
<gene>
    <name evidence="1" type="ORF">A2U01_0007033</name>
</gene>
<accession>A0A392MGK5</accession>
<comment type="caution">
    <text evidence="1">The sequence shown here is derived from an EMBL/GenBank/DDBJ whole genome shotgun (WGS) entry which is preliminary data.</text>
</comment>
<reference evidence="1 2" key="1">
    <citation type="journal article" date="2018" name="Front. Plant Sci.">
        <title>Red Clover (Trifolium pratense) and Zigzag Clover (T. medium) - A Picture of Genomic Similarities and Differences.</title>
        <authorList>
            <person name="Dluhosova J."/>
            <person name="Istvanek J."/>
            <person name="Nedelnik J."/>
            <person name="Repkova J."/>
        </authorList>
    </citation>
    <scope>NUCLEOTIDE SEQUENCE [LARGE SCALE GENOMIC DNA]</scope>
    <source>
        <strain evidence="2">cv. 10/8</strain>
        <tissue evidence="1">Leaf</tissue>
    </source>
</reference>
<sequence>MVVASMDAVVDDDEPASDATREIFNFNGTKIVMEAFCNGS</sequence>
<protein>
    <submittedName>
        <fullName evidence="1">Uncharacterized protein</fullName>
    </submittedName>
</protein>
<dbReference type="Proteomes" id="UP000265520">
    <property type="component" value="Unassembled WGS sequence"/>
</dbReference>
<evidence type="ECO:0000313" key="1">
    <source>
        <dbReference type="EMBL" id="MCH86179.1"/>
    </source>
</evidence>